<evidence type="ECO:0000256" key="10">
    <source>
        <dbReference type="ARBA" id="ARBA00022840"/>
    </source>
</evidence>
<proteinExistence type="inferred from homology"/>
<comment type="subunit">
    <text evidence="4 12">Monomer.</text>
</comment>
<dbReference type="PANTHER" id="PTHR11406:SF23">
    <property type="entry name" value="PHOSPHOGLYCERATE KINASE 1, CHLOROPLASTIC-RELATED"/>
    <property type="match status" value="1"/>
</dbReference>
<evidence type="ECO:0000256" key="14">
    <source>
        <dbReference type="PIRSR" id="PIRSR000724-2"/>
    </source>
</evidence>
<dbReference type="GO" id="GO:0006094">
    <property type="term" value="P:gluconeogenesis"/>
    <property type="evidence" value="ECO:0007669"/>
    <property type="project" value="TreeGrafter"/>
</dbReference>
<comment type="pathway">
    <text evidence="2 12">Carbohydrate degradation; glycolysis; pyruvate from D-glyceraldehyde 3-phosphate: step 2/5.</text>
</comment>
<evidence type="ECO:0000256" key="3">
    <source>
        <dbReference type="ARBA" id="ARBA00008982"/>
    </source>
</evidence>
<keyword evidence="12" id="KW-0963">Cytoplasm</keyword>
<feature type="binding site" evidence="13">
    <location>
        <position position="152"/>
    </location>
    <ligand>
        <name>(2R)-3-phosphoglycerate</name>
        <dbReference type="ChEBI" id="CHEBI:58272"/>
    </ligand>
</feature>
<evidence type="ECO:0000256" key="5">
    <source>
        <dbReference type="ARBA" id="ARBA00013061"/>
    </source>
</evidence>
<keyword evidence="17" id="KW-1185">Reference proteome</keyword>
<dbReference type="InterPro" id="IPR015824">
    <property type="entry name" value="Phosphoglycerate_kinase_N"/>
</dbReference>
<evidence type="ECO:0000256" key="2">
    <source>
        <dbReference type="ARBA" id="ARBA00004838"/>
    </source>
</evidence>
<feature type="binding site" evidence="12 13">
    <location>
        <begin position="60"/>
        <end position="63"/>
    </location>
    <ligand>
        <name>substrate</name>
    </ligand>
</feature>
<keyword evidence="7 12" id="KW-0808">Transferase</keyword>
<keyword evidence="10 12" id="KW-0067">ATP-binding</keyword>
<sequence length="397" mass="42081">MNMKTIDSYNFAGKKAVVRVDLNVPLNPDFSVRDFTRINAVIATVKKIVADGGSAILMSHMGRPKDGFEDKFSLKHVVAPLSEKLGLEVKFGGDPIGAEADAMAADLKPGEVMLLDNLRFYKEEKKGDEEFAKKLASRGDVWVMDAFGTAHRAHASTAVIAKFMDEKVSGYVMGREVENAKKITDNPARPFTAIMGGAKVSDKILLIERIMEVADNIIIGGGMAYTFFKAQGGTIGNSLCEEDKLDLALELIEKAKAKGVNLLLPVDSVCGDKFGEDAAVASYDSNAIADGYMGLDIGPKAAEEFSKVIKESKSVLWNGPMGVSEWENFANGTTTVATAVAEATEAGAFSLIGGGDSAAAVNTLGFGDRVSYISTGGGAMLELMEGKVLPGIAALED</sequence>
<dbReference type="PRINTS" id="PR00477">
    <property type="entry name" value="PHGLYCKINASE"/>
</dbReference>
<keyword evidence="8 12" id="KW-0547">Nucleotide-binding</keyword>
<feature type="binding site" evidence="13">
    <location>
        <position position="37"/>
    </location>
    <ligand>
        <name>(2R)-3-phosphoglycerate</name>
        <dbReference type="ChEBI" id="CHEBI:58272"/>
    </ligand>
</feature>
<evidence type="ECO:0000256" key="1">
    <source>
        <dbReference type="ARBA" id="ARBA00000642"/>
    </source>
</evidence>
<dbReference type="EMBL" id="CP076132">
    <property type="protein sequence ID" value="QWG03946.1"/>
    <property type="molecule type" value="Genomic_DNA"/>
</dbReference>
<evidence type="ECO:0000256" key="9">
    <source>
        <dbReference type="ARBA" id="ARBA00022777"/>
    </source>
</evidence>
<evidence type="ECO:0000256" key="12">
    <source>
        <dbReference type="HAMAP-Rule" id="MF_00145"/>
    </source>
</evidence>
<dbReference type="EC" id="2.7.2.3" evidence="5 12"/>
<dbReference type="FunFam" id="3.40.50.1260:FF:000003">
    <property type="entry name" value="Phosphoglycerate kinase"/>
    <property type="match status" value="1"/>
</dbReference>
<dbReference type="GO" id="GO:0004618">
    <property type="term" value="F:phosphoglycerate kinase activity"/>
    <property type="evidence" value="ECO:0007669"/>
    <property type="project" value="UniProtKB-UniRule"/>
</dbReference>
<evidence type="ECO:0000313" key="16">
    <source>
        <dbReference type="EMBL" id="QWG03946.1"/>
    </source>
</evidence>
<dbReference type="GO" id="GO:0005524">
    <property type="term" value="F:ATP binding"/>
    <property type="evidence" value="ECO:0007669"/>
    <property type="project" value="UniProtKB-KW"/>
</dbReference>
<feature type="binding site" evidence="12">
    <location>
        <position position="37"/>
    </location>
    <ligand>
        <name>substrate</name>
    </ligand>
</feature>
<dbReference type="InterPro" id="IPR001576">
    <property type="entry name" value="Phosphoglycerate_kinase"/>
</dbReference>
<comment type="catalytic activity">
    <reaction evidence="1 12 15">
        <text>(2R)-3-phosphoglycerate + ATP = (2R)-3-phospho-glyceroyl phosphate + ADP</text>
        <dbReference type="Rhea" id="RHEA:14801"/>
        <dbReference type="ChEBI" id="CHEBI:30616"/>
        <dbReference type="ChEBI" id="CHEBI:57604"/>
        <dbReference type="ChEBI" id="CHEBI:58272"/>
        <dbReference type="ChEBI" id="CHEBI:456216"/>
        <dbReference type="EC" id="2.7.2.3"/>
    </reaction>
</comment>
<dbReference type="GO" id="GO:0043531">
    <property type="term" value="F:ADP binding"/>
    <property type="evidence" value="ECO:0007669"/>
    <property type="project" value="TreeGrafter"/>
</dbReference>
<comment type="subcellular location">
    <subcellularLocation>
        <location evidence="12">Cytoplasm</location>
    </subcellularLocation>
</comment>
<feature type="binding site" evidence="12 14">
    <location>
        <position position="294"/>
    </location>
    <ligand>
        <name>ATP</name>
        <dbReference type="ChEBI" id="CHEBI:30616"/>
    </ligand>
</feature>
<gene>
    <name evidence="12" type="primary">pgk</name>
    <name evidence="16" type="ORF">KMW28_05310</name>
</gene>
<accession>A0AAX1N8T7</accession>
<feature type="binding site" evidence="12">
    <location>
        <position position="152"/>
    </location>
    <ligand>
        <name>substrate</name>
    </ligand>
</feature>
<dbReference type="PANTHER" id="PTHR11406">
    <property type="entry name" value="PHOSPHOGLYCERATE KINASE"/>
    <property type="match status" value="1"/>
</dbReference>
<dbReference type="InterPro" id="IPR036043">
    <property type="entry name" value="Phosphoglycerate_kinase_sf"/>
</dbReference>
<dbReference type="SUPFAM" id="SSF53748">
    <property type="entry name" value="Phosphoglycerate kinase"/>
    <property type="match status" value="1"/>
</dbReference>
<dbReference type="Pfam" id="PF00162">
    <property type="entry name" value="PGK"/>
    <property type="match status" value="1"/>
</dbReference>
<protein>
    <recommendedName>
        <fullName evidence="6 12">Phosphoglycerate kinase</fullName>
        <ecNumber evidence="5 12">2.7.2.3</ecNumber>
    </recommendedName>
</protein>
<name>A0AAX1N8T7_9BACT</name>
<dbReference type="PIRSF" id="PIRSF000724">
    <property type="entry name" value="Pgk"/>
    <property type="match status" value="1"/>
</dbReference>
<keyword evidence="11 12" id="KW-0324">Glycolysis</keyword>
<dbReference type="FunFam" id="3.40.50.1260:FF:000006">
    <property type="entry name" value="Phosphoglycerate kinase"/>
    <property type="match status" value="1"/>
</dbReference>
<feature type="binding site" evidence="12">
    <location>
        <position position="119"/>
    </location>
    <ligand>
        <name>substrate</name>
    </ligand>
</feature>
<dbReference type="Gene3D" id="3.40.50.1260">
    <property type="entry name" value="Phosphoglycerate kinase, N-terminal domain"/>
    <property type="match status" value="2"/>
</dbReference>
<evidence type="ECO:0000256" key="11">
    <source>
        <dbReference type="ARBA" id="ARBA00023152"/>
    </source>
</evidence>
<evidence type="ECO:0000256" key="8">
    <source>
        <dbReference type="ARBA" id="ARBA00022741"/>
    </source>
</evidence>
<dbReference type="HAMAP" id="MF_00145">
    <property type="entry name" value="Phosphoglyc_kinase"/>
    <property type="match status" value="1"/>
</dbReference>
<feature type="binding site" evidence="13">
    <location>
        <position position="119"/>
    </location>
    <ligand>
        <name>(2R)-3-phosphoglycerate</name>
        <dbReference type="ChEBI" id="CHEBI:58272"/>
    </ligand>
</feature>
<dbReference type="GO" id="GO:0006096">
    <property type="term" value="P:glycolytic process"/>
    <property type="evidence" value="ECO:0007669"/>
    <property type="project" value="UniProtKB-UniRule"/>
</dbReference>
<feature type="binding site" evidence="12 14">
    <location>
        <position position="203"/>
    </location>
    <ligand>
        <name>ATP</name>
        <dbReference type="ChEBI" id="CHEBI:30616"/>
    </ligand>
</feature>
<dbReference type="AlphaFoldDB" id="A0AAX1N8T7"/>
<reference evidence="16 17" key="1">
    <citation type="submission" date="2021-05" db="EMBL/GenBank/DDBJ databases">
        <title>Comparative genomic studies on the polysaccharide-degrading batcterial strains of the Flammeovirga genus.</title>
        <authorList>
            <person name="Zewei F."/>
            <person name="Zheng Z."/>
            <person name="Yu L."/>
            <person name="Ruyue G."/>
            <person name="Yanhong M."/>
            <person name="Yuanyuan C."/>
            <person name="Jingyan G."/>
            <person name="Wenjun H."/>
        </authorList>
    </citation>
    <scope>NUCLEOTIDE SEQUENCE [LARGE SCALE GENOMIC DNA]</scope>
    <source>
        <strain evidence="16 17">NBRC:100898</strain>
    </source>
</reference>
<feature type="binding site" evidence="12 13">
    <location>
        <begin position="21"/>
        <end position="23"/>
    </location>
    <ligand>
        <name>substrate</name>
    </ligand>
</feature>
<evidence type="ECO:0000256" key="13">
    <source>
        <dbReference type="PIRSR" id="PIRSR000724-1"/>
    </source>
</evidence>
<evidence type="ECO:0000313" key="17">
    <source>
        <dbReference type="Proteomes" id="UP000678679"/>
    </source>
</evidence>
<dbReference type="GO" id="GO:0005829">
    <property type="term" value="C:cytosol"/>
    <property type="evidence" value="ECO:0007669"/>
    <property type="project" value="TreeGrafter"/>
</dbReference>
<evidence type="ECO:0000256" key="15">
    <source>
        <dbReference type="RuleBase" id="RU000532"/>
    </source>
</evidence>
<evidence type="ECO:0000256" key="7">
    <source>
        <dbReference type="ARBA" id="ARBA00022679"/>
    </source>
</evidence>
<evidence type="ECO:0000256" key="6">
    <source>
        <dbReference type="ARBA" id="ARBA00016471"/>
    </source>
</evidence>
<keyword evidence="9 12" id="KW-0418">Kinase</keyword>
<evidence type="ECO:0000256" key="4">
    <source>
        <dbReference type="ARBA" id="ARBA00011245"/>
    </source>
</evidence>
<comment type="similarity">
    <text evidence="3 12 15">Belongs to the phosphoglycerate kinase family.</text>
</comment>
<dbReference type="KEGG" id="fya:KMW28_05310"/>
<feature type="binding site" evidence="12 14">
    <location>
        <begin position="354"/>
        <end position="357"/>
    </location>
    <ligand>
        <name>ATP</name>
        <dbReference type="ChEBI" id="CHEBI:30616"/>
    </ligand>
</feature>
<feature type="binding site" evidence="12 14">
    <location>
        <position position="325"/>
    </location>
    <ligand>
        <name>ATP</name>
        <dbReference type="ChEBI" id="CHEBI:30616"/>
    </ligand>
</feature>
<dbReference type="Proteomes" id="UP000678679">
    <property type="component" value="Chromosome 1"/>
</dbReference>
<organism evidence="16 17">
    <name type="scientific">Flammeovirga yaeyamensis</name>
    <dbReference type="NCBI Taxonomy" id="367791"/>
    <lineage>
        <taxon>Bacteria</taxon>
        <taxon>Pseudomonadati</taxon>
        <taxon>Bacteroidota</taxon>
        <taxon>Cytophagia</taxon>
        <taxon>Cytophagales</taxon>
        <taxon>Flammeovirgaceae</taxon>
        <taxon>Flammeovirga</taxon>
    </lineage>
</organism>